<dbReference type="GO" id="GO:0006351">
    <property type="term" value="P:DNA-templated transcription"/>
    <property type="evidence" value="ECO:0007669"/>
    <property type="project" value="UniProtKB-UniRule"/>
</dbReference>
<comment type="subunit">
    <text evidence="6">In plastids the minimal PEP RNA polymerase catalytic core is composed of four subunits: alpha, beta, beta', and beta''. When a (nuclear-encoded) sigma factor is associated with the core the holoenzyme is formed, which can initiate transcription.</text>
</comment>
<comment type="subcellular location">
    <subcellularLocation>
        <location evidence="6">Plastid</location>
        <location evidence="6">Chloroplast</location>
    </subcellularLocation>
</comment>
<dbReference type="Gene3D" id="1.10.1790.20">
    <property type="match status" value="1"/>
</dbReference>
<dbReference type="GO" id="GO:0003677">
    <property type="term" value="F:DNA binding"/>
    <property type="evidence" value="ECO:0007669"/>
    <property type="project" value="UniProtKB-UniRule"/>
</dbReference>
<geneLocation type="chloroplast" evidence="9"/>
<evidence type="ECO:0000259" key="8">
    <source>
        <dbReference type="Pfam" id="PF05000"/>
    </source>
</evidence>
<keyword evidence="5 6" id="KW-0804">Transcription</keyword>
<feature type="domain" description="RNA polymerase Rpb1" evidence="8">
    <location>
        <begin position="93"/>
        <end position="158"/>
    </location>
</feature>
<reference evidence="9" key="1">
    <citation type="submission" date="2019-10" db="EMBL/GenBank/DDBJ databases">
        <authorList>
            <person name="Robison T.A."/>
            <person name="Li F.-W."/>
        </authorList>
    </citation>
    <scope>NUCLEOTIDE SEQUENCE</scope>
</reference>
<keyword evidence="3 6" id="KW-0808">Transferase</keyword>
<dbReference type="SUPFAM" id="SSF64484">
    <property type="entry name" value="beta and beta-prime subunits of DNA dependent RNA-polymerase"/>
    <property type="match status" value="1"/>
</dbReference>
<feature type="binding site" evidence="6">
    <location>
        <position position="303"/>
    </location>
    <ligand>
        <name>Zn(2+)</name>
        <dbReference type="ChEBI" id="CHEBI:29105"/>
    </ligand>
</feature>
<evidence type="ECO:0000256" key="4">
    <source>
        <dbReference type="ARBA" id="ARBA00022695"/>
    </source>
</evidence>
<dbReference type="GO" id="GO:0008270">
    <property type="term" value="F:zinc ion binding"/>
    <property type="evidence" value="ECO:0007669"/>
    <property type="project" value="UniProtKB-UniRule"/>
</dbReference>
<reference evidence="9" key="2">
    <citation type="journal article" date="2020" name="Nat. Plants">
        <title>Anthoceros genomes illuminate the origin of land plants and the unique biology of hornworts.</title>
        <authorList>
            <person name="Li F.W."/>
            <person name="Nishiyama T."/>
            <person name="Waller M."/>
            <person name="Frangedakis E."/>
            <person name="Keller J."/>
            <person name="Li Z."/>
            <person name="Fernandez-Pozo N."/>
            <person name="Barker M.S."/>
            <person name="Bennett T."/>
            <person name="Blazquez M.A."/>
            <person name="Cheng S."/>
            <person name="Cuming A.C."/>
            <person name="de Vries J."/>
            <person name="de Vries S."/>
            <person name="Delaux P.M."/>
            <person name="Diop I.S."/>
            <person name="Harrison C.J."/>
            <person name="Hauser D."/>
            <person name="Hernandez-Garcia J."/>
            <person name="Kirbis A."/>
            <person name="Meeks J.C."/>
            <person name="Monte I."/>
            <person name="Mutte S.K."/>
            <person name="Neubauer A."/>
            <person name="Quandt D."/>
            <person name="Robison T."/>
            <person name="Shimamura M."/>
            <person name="Rensing S.A."/>
            <person name="Villarreal J.C."/>
            <person name="Weijers D."/>
            <person name="Wicke S."/>
            <person name="Wong G.K."/>
            <person name="Sakakibara K."/>
            <person name="Szovenyi P."/>
        </authorList>
    </citation>
    <scope>NUCLEOTIDE SEQUENCE</scope>
</reference>
<feature type="binding site" evidence="6">
    <location>
        <position position="300"/>
    </location>
    <ligand>
        <name>Zn(2+)</name>
        <dbReference type="ChEBI" id="CHEBI:29105"/>
    </ligand>
</feature>
<dbReference type="RefSeq" id="YP_009862943.1">
    <property type="nucleotide sequence ID" value="NC_049001.1"/>
</dbReference>
<evidence type="ECO:0000256" key="2">
    <source>
        <dbReference type="ARBA" id="ARBA00022640"/>
    </source>
</evidence>
<evidence type="ECO:0000256" key="6">
    <source>
        <dbReference type="HAMAP-Rule" id="MF_01324"/>
    </source>
</evidence>
<dbReference type="Gene3D" id="1.10.150.390">
    <property type="match status" value="1"/>
</dbReference>
<keyword evidence="6" id="KW-0479">Metal-binding</keyword>
<evidence type="ECO:0000259" key="7">
    <source>
        <dbReference type="Pfam" id="PF04998"/>
    </source>
</evidence>
<evidence type="ECO:0000256" key="5">
    <source>
        <dbReference type="ARBA" id="ARBA00023163"/>
    </source>
</evidence>
<dbReference type="GO" id="GO:0000428">
    <property type="term" value="C:DNA-directed RNA polymerase complex"/>
    <property type="evidence" value="ECO:0007669"/>
    <property type="project" value="UniProtKB-KW"/>
</dbReference>
<keyword evidence="4 6" id="KW-0548">Nucleotidyltransferase</keyword>
<dbReference type="InterPro" id="IPR012756">
    <property type="entry name" value="DNA-dir_RpoC2_beta_pp"/>
</dbReference>
<dbReference type="InterPro" id="IPR038120">
    <property type="entry name" value="Rpb1_funnel_sf"/>
</dbReference>
<feature type="binding site" evidence="6">
    <location>
        <position position="220"/>
    </location>
    <ligand>
        <name>Zn(2+)</name>
        <dbReference type="ChEBI" id="CHEBI:29105"/>
    </ligand>
</feature>
<dbReference type="Pfam" id="PF05000">
    <property type="entry name" value="RNA_pol_Rpb1_4"/>
    <property type="match status" value="1"/>
</dbReference>
<dbReference type="HAMAP" id="MF_01324">
    <property type="entry name" value="RNApol_bact_RpoC2"/>
    <property type="match status" value="1"/>
</dbReference>
<feature type="binding site" evidence="6">
    <location>
        <position position="293"/>
    </location>
    <ligand>
        <name>Zn(2+)</name>
        <dbReference type="ChEBI" id="CHEBI:29105"/>
    </ligand>
</feature>
<dbReference type="GO" id="GO:0003899">
    <property type="term" value="F:DNA-directed RNA polymerase activity"/>
    <property type="evidence" value="ECO:0007669"/>
    <property type="project" value="UniProtKB-UniRule"/>
</dbReference>
<dbReference type="Gene3D" id="1.10.274.100">
    <property type="entry name" value="RNA polymerase Rpb1, domain 3"/>
    <property type="match status" value="1"/>
</dbReference>
<dbReference type="GO" id="GO:0009507">
    <property type="term" value="C:chloroplast"/>
    <property type="evidence" value="ECO:0007669"/>
    <property type="project" value="UniProtKB-SubCell"/>
</dbReference>
<dbReference type="PANTHER" id="PTHR34995:SF1">
    <property type="entry name" value="DNA-DIRECTED RNA POLYMERASE SUBUNIT BETA"/>
    <property type="match status" value="1"/>
</dbReference>
<evidence type="ECO:0000256" key="1">
    <source>
        <dbReference type="ARBA" id="ARBA00022478"/>
    </source>
</evidence>
<dbReference type="EC" id="2.7.7.6" evidence="6"/>
<evidence type="ECO:0000313" key="9">
    <source>
        <dbReference type="EMBL" id="QKD76399.1"/>
    </source>
</evidence>
<comment type="catalytic activity">
    <reaction evidence="6">
        <text>RNA(n) + a ribonucleoside 5'-triphosphate = RNA(n+1) + diphosphate</text>
        <dbReference type="Rhea" id="RHEA:21248"/>
        <dbReference type="Rhea" id="RHEA-COMP:14527"/>
        <dbReference type="Rhea" id="RHEA-COMP:17342"/>
        <dbReference type="ChEBI" id="CHEBI:33019"/>
        <dbReference type="ChEBI" id="CHEBI:61557"/>
        <dbReference type="ChEBI" id="CHEBI:140395"/>
        <dbReference type="EC" id="2.7.7.6"/>
    </reaction>
</comment>
<keyword evidence="9" id="KW-0150">Chloroplast</keyword>
<keyword evidence="6" id="KW-0862">Zinc</keyword>
<organism evidence="9">
    <name type="scientific">Anthoceros punctatus</name>
    <name type="common">Hornwort</name>
    <dbReference type="NCBI Taxonomy" id="3234"/>
    <lineage>
        <taxon>Eukaryota</taxon>
        <taxon>Viridiplantae</taxon>
        <taxon>Streptophyta</taxon>
        <taxon>Embryophyta</taxon>
        <taxon>Anthocerotophyta</taxon>
        <taxon>Anthocerotopsida</taxon>
        <taxon>Anthocerotidae</taxon>
        <taxon>Anthocerotales</taxon>
        <taxon>Anthocerotaceae</taxon>
        <taxon>Anthoceros</taxon>
    </lineage>
</organism>
<dbReference type="InterPro" id="IPR007083">
    <property type="entry name" value="RNA_pol_Rpb1_4"/>
</dbReference>
<keyword evidence="1 6" id="KW-0240">DNA-directed RNA polymerase</keyword>
<evidence type="ECO:0000256" key="3">
    <source>
        <dbReference type="ARBA" id="ARBA00022679"/>
    </source>
</evidence>
<comment type="cofactor">
    <cofactor evidence="6">
        <name>Zn(2+)</name>
        <dbReference type="ChEBI" id="CHEBI:29105"/>
    </cofactor>
    <text evidence="6">Binds 1 Zn(2+) ion per subunit.</text>
</comment>
<dbReference type="Pfam" id="PF04998">
    <property type="entry name" value="RNA_pol_Rpb1_5"/>
    <property type="match status" value="1"/>
</dbReference>
<sequence>MAESAKLLFYNKVIDGTAIKQFIGRLVAHFGITYTAHILDQPKTLGFQQATYAVTLLGIDDLLTVLSKGWLIQDAEHHSYTLEKHHRYGNVHAAEKLRQLIETWYATSEYSKQEMNPNFRMTDPLNPVHMMSFLGARGSASQVYQLVGMRGLVSDFQGQIIDLLIKSNFREGLSLTEYIISCYGACKGVVDTVVRILDAGYLICRLVEVVQHIVVRKTDCNTFRGISLNSTEDKKKNLQIFTQQKLVGRVLADNLYINARCLAICNQDINTNFIEKSITLKTPSISIRSPLTCKSMLWICQLCYGWSLTHYGDLVELGEAVGIIAGQFIGEPGTQLTLRTSHTGGVSTGDIAEHVRTPFNGTIEFDTDLVYPTRTRHGHPAWVCRTDLAVTIKSKNKIHNLIIPSQSLLLIQNNQYVESKQLIAEVHAKVSSFKEKVQKYIYCNIEGEMHWSKRVRHASKYLHSNVHLIFNTGHLWILSGSSHEDKTSSMFFKNQDQINTKFFISPRKILFMKKTNEVNSKNLDPYLEKEMETLNYSNLYLGILNKSRNFVYPSIILHDYEVKRIYDEKKGENFLLLEERHGEKKTQIFRRFVLNIPKSGILENKDISAISNDPGYRIQSSGIIKYGTIKVNPIKGKGETFKNRETKILRLRPRYQVIEPGNFFLIPEEVHISYESFPSILVRNDSLIKKNTQITSDIRSQVGGLVRIRRKMNDSYEVKVLPGRVYHPEERRNIFKQNDILVPPGEEISNKFQSENWLYLEWITPPKEKPFIFIRPAIEFIVPEETDLAETFTPNSQKKQEILKVKKIRYLLYEDGEEVEVTNKTGIQLIQTGLVLDWKEDSSIKKVYASLTEIETNGLSKKFLQISLIEHPIFEIEKKKNNVNLKYLFTNEINYSSHSFNYENGLFNGYRGIIRISSNENQEDKSLPILSPFDFVQIFLSKNSEEYTPEMKDEGNFDLDINSIFYAKSFVKKFNQISITSSQNSSGTFINKKFYNHNNINQEFNSRKIIRNFFLSIERNFMEILLLRKLGLLGNSHSLPSPFQFSCWANTHNQPIINRYSILENLRDVFQVPKWYFFDENKKTHKLDLSKNSIYHLLTWSFSIALSYKKGAIHLVGLGQFICENISISSKYQTISESGQIIAIHPEFLVVRLAKPSLATGGATIHSHYGQIIKKGDVSITLVYERLKSGDIIQGLPKVEQLLEACPINSTSINLENGFENWNRDMTKSLGSLWGFLLSAKITMNQSQINLVDQIQEVHQSQGVQISDKHIEIVVRQMTSKVLTLEDGMANGSLPGELIESSRAQRMNRVSEESVLYKPILLGITKASLNTQSFISEASSQETTRVLAKAALRGRIDWLKGLKENVIFGGVISAGTGCQEVVWQVILEKRKETYSKRKKNKLFSGRVRDVFSYYQRIFFFPTMKIIHKTLKKPLSEINLDPNYRK</sequence>
<proteinExistence type="inferred from homology"/>
<dbReference type="PANTHER" id="PTHR34995">
    <property type="entry name" value="DNA-DIRECTED RNA POLYMERASE SUBUNIT BETA"/>
    <property type="match status" value="1"/>
</dbReference>
<accession>A0A6M8ASF0</accession>
<dbReference type="CDD" id="cd02655">
    <property type="entry name" value="RNAP_beta'_C"/>
    <property type="match status" value="1"/>
</dbReference>
<dbReference type="InterPro" id="IPR050254">
    <property type="entry name" value="RNA_pol_beta''_euk"/>
</dbReference>
<keyword evidence="2 9" id="KW-0934">Plastid</keyword>
<name>A0A6M8ASF0_ANTPU</name>
<dbReference type="InterPro" id="IPR042102">
    <property type="entry name" value="RNA_pol_Rpb1_3_sf"/>
</dbReference>
<dbReference type="NCBIfam" id="TIGR02388">
    <property type="entry name" value="rpoC2_cyan"/>
    <property type="match status" value="1"/>
</dbReference>
<comment type="function">
    <text evidence="6">DNA-dependent RNA polymerase catalyzes the transcription of DNA into RNA using the four ribonucleoside triphosphates as substrates.</text>
</comment>
<dbReference type="EMBL" id="MN544310">
    <property type="protein sequence ID" value="QKD76399.1"/>
    <property type="molecule type" value="Genomic_DNA"/>
</dbReference>
<dbReference type="GeneID" id="55751138"/>
<comment type="similarity">
    <text evidence="6">Belongs to the RNA polymerase beta' chain family. RpoC2 subfamily.</text>
</comment>
<dbReference type="InterPro" id="IPR007081">
    <property type="entry name" value="RNA_pol_Rpb1_5"/>
</dbReference>
<protein>
    <recommendedName>
        <fullName evidence="6">DNA-directed RNA polymerase subunit beta''</fullName>
        <ecNumber evidence="6">2.7.7.6</ecNumber>
    </recommendedName>
    <alternativeName>
        <fullName evidence="6">PEP</fullName>
    </alternativeName>
    <alternativeName>
        <fullName evidence="6">Plastid-encoded RNA polymerase subunit beta''</fullName>
        <shortName evidence="6">RNA polymerase subunit beta''</shortName>
    </alternativeName>
</protein>
<feature type="domain" description="RNA polymerase Rpb1" evidence="7">
    <location>
        <begin position="172"/>
        <end position="567"/>
    </location>
</feature>
<gene>
    <name evidence="6 9" type="primary">rpoC2</name>
</gene>
<dbReference type="Gene3D" id="1.10.132.30">
    <property type="match status" value="1"/>
</dbReference>